<dbReference type="AlphaFoldDB" id="A0A1F6AIG0"/>
<evidence type="ECO:0000259" key="2">
    <source>
        <dbReference type="Pfam" id="PF08241"/>
    </source>
</evidence>
<evidence type="ECO:0000256" key="1">
    <source>
        <dbReference type="SAM" id="Phobius"/>
    </source>
</evidence>
<evidence type="ECO:0000313" key="4">
    <source>
        <dbReference type="Proteomes" id="UP000178759"/>
    </source>
</evidence>
<gene>
    <name evidence="3" type="ORF">A3A79_04890</name>
</gene>
<dbReference type="CDD" id="cd02440">
    <property type="entry name" value="AdoMet_MTases"/>
    <property type="match status" value="1"/>
</dbReference>
<dbReference type="SUPFAM" id="SSF53335">
    <property type="entry name" value="S-adenosyl-L-methionine-dependent methyltransferases"/>
    <property type="match status" value="1"/>
</dbReference>
<dbReference type="Proteomes" id="UP000178759">
    <property type="component" value="Unassembled WGS sequence"/>
</dbReference>
<dbReference type="Gene3D" id="3.40.50.150">
    <property type="entry name" value="Vaccinia Virus protein VP39"/>
    <property type="match status" value="1"/>
</dbReference>
<dbReference type="InterPro" id="IPR029063">
    <property type="entry name" value="SAM-dependent_MTases_sf"/>
</dbReference>
<sequence>MRVKLTPAVSYTHIRKYSQYAKNQNWARGYSRVAPLKAERVVNTLLQYKTKRAKVLDLGCGTGLTFSAIAQTFPSSVALDVGDGEVKATKELLRLLRISAVVKKYDGIKIPYPSNTFDIVTSIEVIEHVNKPLRMLEEIHRVLKKDGILHITTANKWWPIEPHFKLPFLSYLPAKIADSYVRLLGRGDSYHNIRLPSYKQFRQMVQNFFTVEDITLDFLKSYKMSGLDKERGKVIVVVADVLQGLNFLKKFSVTRAIAVGLETCILHVSLGWLFIGRTRK</sequence>
<evidence type="ECO:0000313" key="3">
    <source>
        <dbReference type="EMBL" id="OGG24491.1"/>
    </source>
</evidence>
<keyword evidence="1" id="KW-0472">Membrane</keyword>
<organism evidence="3 4">
    <name type="scientific">Candidatus Gottesmanbacteria bacterium RIFCSPLOWO2_01_FULL_43_11b</name>
    <dbReference type="NCBI Taxonomy" id="1798392"/>
    <lineage>
        <taxon>Bacteria</taxon>
        <taxon>Candidatus Gottesmaniibacteriota</taxon>
    </lineage>
</organism>
<dbReference type="EMBL" id="MFJV01000001">
    <property type="protein sequence ID" value="OGG24491.1"/>
    <property type="molecule type" value="Genomic_DNA"/>
</dbReference>
<accession>A0A1F6AIG0</accession>
<name>A0A1F6AIG0_9BACT</name>
<dbReference type="GO" id="GO:0008757">
    <property type="term" value="F:S-adenosylmethionine-dependent methyltransferase activity"/>
    <property type="evidence" value="ECO:0007669"/>
    <property type="project" value="InterPro"/>
</dbReference>
<reference evidence="3 4" key="1">
    <citation type="journal article" date="2016" name="Nat. Commun.">
        <title>Thousands of microbial genomes shed light on interconnected biogeochemical processes in an aquifer system.</title>
        <authorList>
            <person name="Anantharaman K."/>
            <person name="Brown C.T."/>
            <person name="Hug L.A."/>
            <person name="Sharon I."/>
            <person name="Castelle C.J."/>
            <person name="Probst A.J."/>
            <person name="Thomas B.C."/>
            <person name="Singh A."/>
            <person name="Wilkins M.J."/>
            <person name="Karaoz U."/>
            <person name="Brodie E.L."/>
            <person name="Williams K.H."/>
            <person name="Hubbard S.S."/>
            <person name="Banfield J.F."/>
        </authorList>
    </citation>
    <scope>NUCLEOTIDE SEQUENCE [LARGE SCALE GENOMIC DNA]</scope>
</reference>
<keyword evidence="1" id="KW-1133">Transmembrane helix</keyword>
<dbReference type="STRING" id="1798392.A3A79_04890"/>
<feature type="transmembrane region" description="Helical" evidence="1">
    <location>
        <begin position="256"/>
        <end position="275"/>
    </location>
</feature>
<feature type="domain" description="Methyltransferase type 11" evidence="2">
    <location>
        <begin position="56"/>
        <end position="150"/>
    </location>
</feature>
<proteinExistence type="predicted"/>
<dbReference type="InterPro" id="IPR013216">
    <property type="entry name" value="Methyltransf_11"/>
</dbReference>
<keyword evidence="1" id="KW-0812">Transmembrane</keyword>
<dbReference type="PANTHER" id="PTHR43591">
    <property type="entry name" value="METHYLTRANSFERASE"/>
    <property type="match status" value="1"/>
</dbReference>
<dbReference type="Pfam" id="PF08241">
    <property type="entry name" value="Methyltransf_11"/>
    <property type="match status" value="1"/>
</dbReference>
<comment type="caution">
    <text evidence="3">The sequence shown here is derived from an EMBL/GenBank/DDBJ whole genome shotgun (WGS) entry which is preliminary data.</text>
</comment>
<protein>
    <recommendedName>
        <fullName evidence="2">Methyltransferase type 11 domain-containing protein</fullName>
    </recommendedName>
</protein>